<evidence type="ECO:0000256" key="2">
    <source>
        <dbReference type="ARBA" id="ARBA00007362"/>
    </source>
</evidence>
<reference evidence="8" key="1">
    <citation type="journal article" date="2016" name="ISME J.">
        <title>Functional metagenomic screen reveals new and diverse microbial rhodopsins.</title>
        <authorList>
            <person name="Pushkarev A."/>
            <person name="Beja O."/>
        </authorList>
    </citation>
    <scope>NUCLEOTIDE SEQUENCE</scope>
</reference>
<dbReference type="PANTHER" id="PTHR32322">
    <property type="entry name" value="INNER MEMBRANE TRANSPORTER"/>
    <property type="match status" value="1"/>
</dbReference>
<name>A0A0U2M5X6_9BACT</name>
<dbReference type="InterPro" id="IPR050638">
    <property type="entry name" value="AA-Vitamin_Transporters"/>
</dbReference>
<dbReference type="Pfam" id="PF00892">
    <property type="entry name" value="EamA"/>
    <property type="match status" value="2"/>
</dbReference>
<proteinExistence type="inferred from homology"/>
<keyword evidence="3 6" id="KW-0812">Transmembrane</keyword>
<evidence type="ECO:0000256" key="6">
    <source>
        <dbReference type="SAM" id="Phobius"/>
    </source>
</evidence>
<evidence type="ECO:0000256" key="4">
    <source>
        <dbReference type="ARBA" id="ARBA00022989"/>
    </source>
</evidence>
<evidence type="ECO:0000256" key="5">
    <source>
        <dbReference type="ARBA" id="ARBA00023136"/>
    </source>
</evidence>
<dbReference type="AlphaFoldDB" id="A0A0U2M5X6"/>
<keyword evidence="5 6" id="KW-0472">Membrane</keyword>
<evidence type="ECO:0000256" key="1">
    <source>
        <dbReference type="ARBA" id="ARBA00004141"/>
    </source>
</evidence>
<dbReference type="GO" id="GO:0016020">
    <property type="term" value="C:membrane"/>
    <property type="evidence" value="ECO:0007669"/>
    <property type="project" value="UniProtKB-SubCell"/>
</dbReference>
<feature type="transmembrane region" description="Helical" evidence="6">
    <location>
        <begin position="262"/>
        <end position="282"/>
    </location>
</feature>
<accession>A0A0U2M5X6</accession>
<feature type="domain" description="EamA" evidence="7">
    <location>
        <begin position="174"/>
        <end position="303"/>
    </location>
</feature>
<evidence type="ECO:0000256" key="3">
    <source>
        <dbReference type="ARBA" id="ARBA00022692"/>
    </source>
</evidence>
<comment type="subcellular location">
    <subcellularLocation>
        <location evidence="1">Membrane</location>
        <topology evidence="1">Multi-pass membrane protein</topology>
    </subcellularLocation>
</comment>
<dbReference type="InterPro" id="IPR037185">
    <property type="entry name" value="EmrE-like"/>
</dbReference>
<feature type="transmembrane region" description="Helical" evidence="6">
    <location>
        <begin position="288"/>
        <end position="307"/>
    </location>
</feature>
<keyword evidence="4 6" id="KW-1133">Transmembrane helix</keyword>
<evidence type="ECO:0000259" key="7">
    <source>
        <dbReference type="Pfam" id="PF00892"/>
    </source>
</evidence>
<feature type="transmembrane region" description="Helical" evidence="6">
    <location>
        <begin position="169"/>
        <end position="190"/>
    </location>
</feature>
<organism evidence="8">
    <name type="scientific">uncultured bacterium EIL4H10</name>
    <dbReference type="NCBI Taxonomy" id="1768203"/>
    <lineage>
        <taxon>Bacteria</taxon>
        <taxon>environmental samples</taxon>
    </lineage>
</organism>
<dbReference type="PANTHER" id="PTHR32322:SF2">
    <property type="entry name" value="EAMA DOMAIN-CONTAINING PROTEIN"/>
    <property type="match status" value="1"/>
</dbReference>
<feature type="domain" description="EamA" evidence="7">
    <location>
        <begin position="22"/>
        <end position="155"/>
    </location>
</feature>
<feature type="transmembrane region" description="Helical" evidence="6">
    <location>
        <begin position="39"/>
        <end position="65"/>
    </location>
</feature>
<feature type="transmembrane region" description="Helical" evidence="6">
    <location>
        <begin position="202"/>
        <end position="221"/>
    </location>
</feature>
<sequence>MLLMQSIPKCQTIFTLNWAILATLGFIWGGSFLGVEISLIGFGPITVAAGRVTIAAITLLVYAYVFGDGLPRTSSKADKRVWLHCFGMALFTNALPFSLLSWGQQTVTSGFAGLSMALVPLFVLPLSHRLVPGEKLSRTRVTGFLLGFLGVVLLVGGEKIFANQPFAPILLLAQIACVTASCCYAIGSVITKLCPPVSTVSYASCGLMLASFMLIPTALWFEGIPQSPNNLAIASIIYLALFPTAIATILLTILIRRTGPPFLSLVNYQVPIWAVVLGVIVLGEKLPGHFLVALSIILVGVYISQLTEFRFHKRRSRNW</sequence>
<dbReference type="InterPro" id="IPR000620">
    <property type="entry name" value="EamA_dom"/>
</dbReference>
<dbReference type="SUPFAM" id="SSF103481">
    <property type="entry name" value="Multidrug resistance efflux transporter EmrE"/>
    <property type="match status" value="2"/>
</dbReference>
<feature type="transmembrane region" description="Helical" evidence="6">
    <location>
        <begin position="12"/>
        <end position="33"/>
    </location>
</feature>
<feature type="transmembrane region" description="Helical" evidence="6">
    <location>
        <begin position="233"/>
        <end position="255"/>
    </location>
</feature>
<feature type="transmembrane region" description="Helical" evidence="6">
    <location>
        <begin position="108"/>
        <end position="127"/>
    </location>
</feature>
<evidence type="ECO:0000313" key="8">
    <source>
        <dbReference type="EMBL" id="ALS56249.1"/>
    </source>
</evidence>
<feature type="transmembrane region" description="Helical" evidence="6">
    <location>
        <begin position="139"/>
        <end position="157"/>
    </location>
</feature>
<feature type="transmembrane region" description="Helical" evidence="6">
    <location>
        <begin position="81"/>
        <end position="102"/>
    </location>
</feature>
<dbReference type="EMBL" id="KT201092">
    <property type="protein sequence ID" value="ALS56249.1"/>
    <property type="molecule type" value="Genomic_DNA"/>
</dbReference>
<comment type="similarity">
    <text evidence="2">Belongs to the EamA transporter family.</text>
</comment>
<protein>
    <submittedName>
        <fullName evidence="8">Putative membrane protein</fullName>
    </submittedName>
</protein>